<evidence type="ECO:0008006" key="4">
    <source>
        <dbReference type="Google" id="ProtNLM"/>
    </source>
</evidence>
<sequence length="177" mass="19581">MAWTKYVTDVITWLTGGGFTLLVAVLINNRKSIFGLLENIADHTKTKADNDLLERIKAEAQTQVTAVQHSSYSGSEQKELAVKKLIELAKDFDVDLDSNKAKDYVEEAYQLNYGVNKSVKANEQAQLVKQITSTAEKMDAENPPAVQLDDGDLIELNGQQYTISTNDNGEITLTKKA</sequence>
<reference evidence="2 3" key="1">
    <citation type="submission" date="2015-11" db="EMBL/GenBank/DDBJ databases">
        <title>Draft genome sequences of new species of the genus Lactobacillus isolated from orchardgrass silage.</title>
        <authorList>
            <person name="Tohno M."/>
            <person name="Tanizawa Y."/>
            <person name="Arita M."/>
        </authorList>
    </citation>
    <scope>NUCLEOTIDE SEQUENCE [LARGE SCALE GENOMIC DNA]</scope>
    <source>
        <strain evidence="2 3">IWT25</strain>
    </source>
</reference>
<organism evidence="2 3">
    <name type="scientific">Secundilactobacillus pentosiphilus</name>
    <dbReference type="NCBI Taxonomy" id="1714682"/>
    <lineage>
        <taxon>Bacteria</taxon>
        <taxon>Bacillati</taxon>
        <taxon>Bacillota</taxon>
        <taxon>Bacilli</taxon>
        <taxon>Lactobacillales</taxon>
        <taxon>Lactobacillaceae</taxon>
        <taxon>Secundilactobacillus</taxon>
    </lineage>
</organism>
<dbReference type="RefSeq" id="WP_089121950.1">
    <property type="nucleotide sequence ID" value="NZ_BCMI01000033.1"/>
</dbReference>
<dbReference type="Proteomes" id="UP000198414">
    <property type="component" value="Unassembled WGS sequence"/>
</dbReference>
<dbReference type="OrthoDB" id="2329428at2"/>
<proteinExistence type="predicted"/>
<evidence type="ECO:0000313" key="3">
    <source>
        <dbReference type="Proteomes" id="UP000198414"/>
    </source>
</evidence>
<evidence type="ECO:0000313" key="2">
    <source>
        <dbReference type="EMBL" id="GAX07047.1"/>
    </source>
</evidence>
<protein>
    <recommendedName>
        <fullName evidence="4">Holin</fullName>
    </recommendedName>
</protein>
<feature type="transmembrane region" description="Helical" evidence="1">
    <location>
        <begin position="6"/>
        <end position="27"/>
    </location>
</feature>
<comment type="caution">
    <text evidence="2">The sequence shown here is derived from an EMBL/GenBank/DDBJ whole genome shotgun (WGS) entry which is preliminary data.</text>
</comment>
<dbReference type="EMBL" id="BCMI01000033">
    <property type="protein sequence ID" value="GAX07047.1"/>
    <property type="molecule type" value="Genomic_DNA"/>
</dbReference>
<name>A0A1Z5IZ46_9LACO</name>
<evidence type="ECO:0000256" key="1">
    <source>
        <dbReference type="SAM" id="Phobius"/>
    </source>
</evidence>
<keyword evidence="1" id="KW-0472">Membrane</keyword>
<keyword evidence="1" id="KW-0812">Transmembrane</keyword>
<keyword evidence="1" id="KW-1133">Transmembrane helix</keyword>
<dbReference type="AlphaFoldDB" id="A0A1Z5IZ46"/>
<gene>
    <name evidence="2" type="ORF">IWT25_02395</name>
</gene>
<accession>A0A1Z5IZ46</accession>